<evidence type="ECO:0000313" key="1">
    <source>
        <dbReference type="EMBL" id="RII84033.1"/>
    </source>
</evidence>
<comment type="caution">
    <text evidence="1">The sequence shown here is derived from an EMBL/GenBank/DDBJ whole genome shotgun (WGS) entry which is preliminary data.</text>
</comment>
<protein>
    <submittedName>
        <fullName evidence="1">Uncharacterized protein</fullName>
    </submittedName>
</protein>
<proteinExistence type="predicted"/>
<gene>
    <name evidence="1" type="ORF">CJO09_02015</name>
</gene>
<evidence type="ECO:0000313" key="2">
    <source>
        <dbReference type="Proteomes" id="UP000266483"/>
    </source>
</evidence>
<reference evidence="1 2" key="1">
    <citation type="submission" date="2017-08" db="EMBL/GenBank/DDBJ databases">
        <title>Pusillimonas indicus sp. nov., a member of the family Alcaligenaceae isolated from surface seawater.</title>
        <authorList>
            <person name="Li J."/>
        </authorList>
    </citation>
    <scope>NUCLEOTIDE SEQUENCE [LARGE SCALE GENOMIC DNA]</scope>
    <source>
        <strain evidence="1 2">17-4A</strain>
    </source>
</reference>
<name>A0ABX9MYX0_9BURK</name>
<organism evidence="1 2">
    <name type="scientific">Neopusillimonas maritima</name>
    <dbReference type="NCBI Taxonomy" id="2026239"/>
    <lineage>
        <taxon>Bacteria</taxon>
        <taxon>Pseudomonadati</taxon>
        <taxon>Pseudomonadota</taxon>
        <taxon>Betaproteobacteria</taxon>
        <taxon>Burkholderiales</taxon>
        <taxon>Alcaligenaceae</taxon>
        <taxon>Neopusillimonas</taxon>
    </lineage>
</organism>
<sequence>MAKYTFLDLALDVLASKQTPLTVEQNVKRPDSALMKIGAWPARFILKANAEHLTGLELESFQSIEQEETTETPKFLEKHLHPYLVWFAASEFSRFDVTCKTICHGKSTKKGAKTNEWLHPDIVGFSLNQEFDTVLTNEELAGTLQPSE</sequence>
<accession>A0ABX9MYX0</accession>
<dbReference type="RefSeq" id="WP_119440856.1">
    <property type="nucleotide sequence ID" value="NZ_CP170494.1"/>
</dbReference>
<dbReference type="Proteomes" id="UP000266483">
    <property type="component" value="Unassembled WGS sequence"/>
</dbReference>
<dbReference type="EMBL" id="NQOU01000001">
    <property type="protein sequence ID" value="RII84033.1"/>
    <property type="molecule type" value="Genomic_DNA"/>
</dbReference>
<keyword evidence="2" id="KW-1185">Reference proteome</keyword>